<organism evidence="2 3">
    <name type="scientific">Lysinibacillus halotolerans</name>
    <dbReference type="NCBI Taxonomy" id="1368476"/>
    <lineage>
        <taxon>Bacteria</taxon>
        <taxon>Bacillati</taxon>
        <taxon>Bacillota</taxon>
        <taxon>Bacilli</taxon>
        <taxon>Bacillales</taxon>
        <taxon>Bacillaceae</taxon>
        <taxon>Lysinibacillus</taxon>
    </lineage>
</organism>
<evidence type="ECO:0000313" key="3">
    <source>
        <dbReference type="Proteomes" id="UP000279909"/>
    </source>
</evidence>
<comment type="caution">
    <text evidence="2">The sequence shown here is derived from an EMBL/GenBank/DDBJ whole genome shotgun (WGS) entry which is preliminary data.</text>
</comment>
<reference evidence="2 3" key="1">
    <citation type="journal article" date="2014" name="Int. J. Syst. Evol. Microbiol.">
        <title>Lysinibacillus halotolerans sp. nov., isolated from saline-alkaline soil.</title>
        <authorList>
            <person name="Kong D."/>
            <person name="Wang Y."/>
            <person name="Zhao B."/>
            <person name="Li Y."/>
            <person name="Song J."/>
            <person name="Zhai Y."/>
            <person name="Zhang C."/>
            <person name="Wang H."/>
            <person name="Chen X."/>
            <person name="Zhao B."/>
            <person name="Ruan Z."/>
        </authorList>
    </citation>
    <scope>NUCLEOTIDE SEQUENCE [LARGE SCALE GENOMIC DNA]</scope>
    <source>
        <strain evidence="2 3">MCCC 1A12703</strain>
    </source>
</reference>
<keyword evidence="2" id="KW-0282">Flagellum</keyword>
<dbReference type="Gene3D" id="3.30.160.170">
    <property type="entry name" value="FlaG-like"/>
    <property type="match status" value="1"/>
</dbReference>
<gene>
    <name evidence="2" type="ORF">EC501_04235</name>
</gene>
<dbReference type="InterPro" id="IPR035924">
    <property type="entry name" value="FlaG-like_sf"/>
</dbReference>
<proteinExistence type="predicted"/>
<sequence>MRISSQHAVESATVMKTVQSASIEQVEKQGSSNTTTMTNQQNATLENSEVTEGKLKQAVDSLNEFLEINHNSAKFVYHEGLERYFVQVVNKDTEEVVKEIPPKKLLDAFYEMQKLVGMIVDEKI</sequence>
<keyword evidence="2" id="KW-0969">Cilium</keyword>
<dbReference type="SUPFAM" id="SSF160214">
    <property type="entry name" value="FlaG-like"/>
    <property type="match status" value="1"/>
</dbReference>
<dbReference type="Pfam" id="PF03646">
    <property type="entry name" value="FlaG"/>
    <property type="match status" value="1"/>
</dbReference>
<dbReference type="EMBL" id="RHLQ01000006">
    <property type="protein sequence ID" value="RND00657.1"/>
    <property type="molecule type" value="Genomic_DNA"/>
</dbReference>
<dbReference type="OrthoDB" id="9799867at2"/>
<feature type="region of interest" description="Disordered" evidence="1">
    <location>
        <begin position="20"/>
        <end position="50"/>
    </location>
</feature>
<keyword evidence="2" id="KW-0966">Cell projection</keyword>
<protein>
    <submittedName>
        <fullName evidence="2">Flagellar biosynthesis protein FlaG</fullName>
    </submittedName>
</protein>
<dbReference type="InterPro" id="IPR005186">
    <property type="entry name" value="FlaG"/>
</dbReference>
<dbReference type="Proteomes" id="UP000279909">
    <property type="component" value="Unassembled WGS sequence"/>
</dbReference>
<dbReference type="RefSeq" id="WP_122971050.1">
    <property type="nucleotide sequence ID" value="NZ_RHLQ01000006.1"/>
</dbReference>
<dbReference type="PANTHER" id="PTHR37166:SF1">
    <property type="entry name" value="PROTEIN FLAG"/>
    <property type="match status" value="1"/>
</dbReference>
<name>A0A3M8HE51_9BACI</name>
<dbReference type="PANTHER" id="PTHR37166">
    <property type="entry name" value="PROTEIN FLAG"/>
    <property type="match status" value="1"/>
</dbReference>
<feature type="compositionally biased region" description="Polar residues" evidence="1">
    <location>
        <begin position="20"/>
        <end position="32"/>
    </location>
</feature>
<evidence type="ECO:0000256" key="1">
    <source>
        <dbReference type="SAM" id="MobiDB-lite"/>
    </source>
</evidence>
<dbReference type="AlphaFoldDB" id="A0A3M8HE51"/>
<keyword evidence="3" id="KW-1185">Reference proteome</keyword>
<feature type="compositionally biased region" description="Low complexity" evidence="1">
    <location>
        <begin position="33"/>
        <end position="44"/>
    </location>
</feature>
<accession>A0A3M8HE51</accession>
<evidence type="ECO:0000313" key="2">
    <source>
        <dbReference type="EMBL" id="RND00657.1"/>
    </source>
</evidence>